<dbReference type="InterPro" id="IPR040442">
    <property type="entry name" value="Pyrv_kinase-like_dom_sf"/>
</dbReference>
<feature type="domain" description="HpcH/HpaI aldolase/citrate lyase" evidence="4">
    <location>
        <begin position="29"/>
        <end position="239"/>
    </location>
</feature>
<sequence>MRDNPVKQALAAGQAQYGTFVFDFAVPGLPAIAAAAGADFLIYDLEHSGLGEADVKAQVAACRGLSVTPFVRPLQKTYESVARLLDLGALGLLLPMVGSAEQAARIVSWTRYPPAGVRGAAFGAAHDDYRPGGFAEKVAVADRRTLVMPMIETPDGLANVEAIAAVEGVDVPFIGPSDLSFAVGTPGAFDSKPFGQAVDRILAACEAAGKPAGAFVGSVDWGRRLVARGFKVICYHYDAGLYQKALTADLADLRG</sequence>
<dbReference type="PANTHER" id="PTHR30502">
    <property type="entry name" value="2-KETO-3-DEOXY-L-RHAMNONATE ALDOLASE"/>
    <property type="match status" value="1"/>
</dbReference>
<dbReference type="STRING" id="560819.SAMN05428998_1477"/>
<evidence type="ECO:0000313" key="6">
    <source>
        <dbReference type="Proteomes" id="UP000192917"/>
    </source>
</evidence>
<evidence type="ECO:0000259" key="4">
    <source>
        <dbReference type="Pfam" id="PF03328"/>
    </source>
</evidence>
<evidence type="ECO:0000313" key="5">
    <source>
        <dbReference type="EMBL" id="SMF82560.1"/>
    </source>
</evidence>
<dbReference type="SUPFAM" id="SSF51621">
    <property type="entry name" value="Phosphoenolpyruvate/pyruvate domain"/>
    <property type="match status" value="1"/>
</dbReference>
<dbReference type="InterPro" id="IPR015813">
    <property type="entry name" value="Pyrv/PenolPyrv_kinase-like_dom"/>
</dbReference>
<name>A0A1Y6CQ12_9PROT</name>
<dbReference type="PANTHER" id="PTHR30502:SF0">
    <property type="entry name" value="PHOSPHOENOLPYRUVATE CARBOXYLASE FAMILY PROTEIN"/>
    <property type="match status" value="1"/>
</dbReference>
<dbReference type="GO" id="GO:0016832">
    <property type="term" value="F:aldehyde-lyase activity"/>
    <property type="evidence" value="ECO:0007669"/>
    <property type="project" value="TreeGrafter"/>
</dbReference>
<dbReference type="Gene3D" id="3.20.20.60">
    <property type="entry name" value="Phosphoenolpyruvate-binding domains"/>
    <property type="match status" value="1"/>
</dbReference>
<proteinExistence type="inferred from homology"/>
<dbReference type="AlphaFoldDB" id="A0A1Y6CQ12"/>
<dbReference type="EMBL" id="FWZX01000047">
    <property type="protein sequence ID" value="SMF82560.1"/>
    <property type="molecule type" value="Genomic_DNA"/>
</dbReference>
<evidence type="ECO:0000256" key="1">
    <source>
        <dbReference type="ARBA" id="ARBA00005568"/>
    </source>
</evidence>
<dbReference type="GO" id="GO:0046872">
    <property type="term" value="F:metal ion binding"/>
    <property type="evidence" value="ECO:0007669"/>
    <property type="project" value="UniProtKB-KW"/>
</dbReference>
<gene>
    <name evidence="5" type="ORF">SAMN05428998_1477</name>
</gene>
<dbReference type="GO" id="GO:0005737">
    <property type="term" value="C:cytoplasm"/>
    <property type="evidence" value="ECO:0007669"/>
    <property type="project" value="TreeGrafter"/>
</dbReference>
<evidence type="ECO:0000256" key="2">
    <source>
        <dbReference type="ARBA" id="ARBA00022723"/>
    </source>
</evidence>
<keyword evidence="6" id="KW-1185">Reference proteome</keyword>
<keyword evidence="3" id="KW-0456">Lyase</keyword>
<protein>
    <submittedName>
        <fullName evidence="5">2-dehydro-3-deoxyglucarate aldolase</fullName>
    </submittedName>
</protein>
<keyword evidence="2" id="KW-0479">Metal-binding</keyword>
<dbReference type="Proteomes" id="UP000192917">
    <property type="component" value="Unassembled WGS sequence"/>
</dbReference>
<organism evidence="5 6">
    <name type="scientific">Tistlia consotensis USBA 355</name>
    <dbReference type="NCBI Taxonomy" id="560819"/>
    <lineage>
        <taxon>Bacteria</taxon>
        <taxon>Pseudomonadati</taxon>
        <taxon>Pseudomonadota</taxon>
        <taxon>Alphaproteobacteria</taxon>
        <taxon>Rhodospirillales</taxon>
        <taxon>Rhodovibrionaceae</taxon>
        <taxon>Tistlia</taxon>
    </lineage>
</organism>
<evidence type="ECO:0000256" key="3">
    <source>
        <dbReference type="ARBA" id="ARBA00023239"/>
    </source>
</evidence>
<dbReference type="Pfam" id="PF03328">
    <property type="entry name" value="HpcH_HpaI"/>
    <property type="match status" value="1"/>
</dbReference>
<dbReference type="InterPro" id="IPR005000">
    <property type="entry name" value="Aldolase/citrate-lyase_domain"/>
</dbReference>
<dbReference type="RefSeq" id="WP_085126929.1">
    <property type="nucleotide sequence ID" value="NZ_FWZX01000047.1"/>
</dbReference>
<reference evidence="5 6" key="1">
    <citation type="submission" date="2017-04" db="EMBL/GenBank/DDBJ databases">
        <authorList>
            <person name="Afonso C.L."/>
            <person name="Miller P.J."/>
            <person name="Scott M.A."/>
            <person name="Spackman E."/>
            <person name="Goraichik I."/>
            <person name="Dimitrov K.M."/>
            <person name="Suarez D.L."/>
            <person name="Swayne D.E."/>
        </authorList>
    </citation>
    <scope>NUCLEOTIDE SEQUENCE [LARGE SCALE GENOMIC DNA]</scope>
    <source>
        <strain evidence="5 6">USBA 355</strain>
    </source>
</reference>
<dbReference type="InterPro" id="IPR050251">
    <property type="entry name" value="HpcH-HpaI_aldolase"/>
</dbReference>
<comment type="similarity">
    <text evidence="1">Belongs to the HpcH/HpaI aldolase family.</text>
</comment>
<accession>A0A1Y6CQ12</accession>